<keyword evidence="3" id="KW-1185">Reference proteome</keyword>
<reference evidence="2 3" key="1">
    <citation type="submission" date="2014-04" db="EMBL/GenBank/DDBJ databases">
        <authorList>
            <consortium name="DOE Joint Genome Institute"/>
            <person name="Kuo A."/>
            <person name="Kohler A."/>
            <person name="Nagy L.G."/>
            <person name="Floudas D."/>
            <person name="Copeland A."/>
            <person name="Barry K.W."/>
            <person name="Cichocki N."/>
            <person name="Veneault-Fourrey C."/>
            <person name="LaButti K."/>
            <person name="Lindquist E.A."/>
            <person name="Lipzen A."/>
            <person name="Lundell T."/>
            <person name="Morin E."/>
            <person name="Murat C."/>
            <person name="Sun H."/>
            <person name="Tunlid A."/>
            <person name="Henrissat B."/>
            <person name="Grigoriev I.V."/>
            <person name="Hibbett D.S."/>
            <person name="Martin F."/>
            <person name="Nordberg H.P."/>
            <person name="Cantor M.N."/>
            <person name="Hua S.X."/>
        </authorList>
    </citation>
    <scope>NUCLEOTIDE SEQUENCE [LARGE SCALE GENOMIC DNA]</scope>
    <source>
        <strain evidence="2 3">Foug A</strain>
    </source>
</reference>
<dbReference type="EMBL" id="KN822027">
    <property type="protein sequence ID" value="KIM64595.1"/>
    <property type="molecule type" value="Genomic_DNA"/>
</dbReference>
<sequence>MADIAVDQRGERAGHAPQDVVAIFHASFHPTKGNVVDWCLKASDDLSIDGVEFSTLPSGLHLVDHDVVYFTKDTHPGVSVFRRRRTAEHGQRGFRLSALGVLLARSSRPRPWLHVDALNALIDRIYATIERRRSAIGGREQGGTLEPSQDAGDWEPARAFFEERVVKRVDLRGAGQWRGWSYEMDNPAFPPTPSTPTPHLPHLLRILGASALTLYKHVLGRRRILIYTLPPVEASCVLCYVAADLCFELQCDASYSNGVDGAGDHPPNGEELPVTDAAVGGETSSLSRLRGRSREGITVLGMVTLNDLDKMHHEGKSGRGWIACTTDAIFLEKPSYYDLVIDLTTSNPSRMSRPTLYLSKPIQQASNSRGPTHKLSLVRFTWSDVRLWNELDRILQLDAGGTECPSTCCRPPADSPILKHPVPPLGSASSGTAKSPALSSWADAWHLYEDVCLVCASLWIGSWRGNSTQSYSTLNADGSRANWGAVRLEGDDDLTIDGPVVRSIGLGIEGRPSFGGGAPEGGLNMKGPKRSRGMSLGLGGSSGTSENNRDRQASTSSGLSAECIAVPALYTLDDPMTQRLWDERMERQIRTTLALLQTFHANSCFQLSKLAELLQPQPSVSRTTTSQLMDIPSIAETPNPTARTPPDSDIVYLSPRDVLSFELGPFSALDAHYLEWLGEEYGGGKTVVVKRAWKDLMSIIFGFG</sequence>
<dbReference type="Proteomes" id="UP000053989">
    <property type="component" value="Unassembled WGS sequence"/>
</dbReference>
<dbReference type="PANTHER" id="PTHR28153">
    <property type="entry name" value="PROTEIN, PUTATIVE-RELATED"/>
    <property type="match status" value="1"/>
</dbReference>
<evidence type="ECO:0000313" key="3">
    <source>
        <dbReference type="Proteomes" id="UP000053989"/>
    </source>
</evidence>
<dbReference type="PANTHER" id="PTHR28153:SF1">
    <property type="entry name" value="DUF4484 DOMAIN-CONTAINING PROTEIN"/>
    <property type="match status" value="1"/>
</dbReference>
<dbReference type="HOGENOM" id="CLU_442816_0_0_1"/>
<evidence type="ECO:0008006" key="4">
    <source>
        <dbReference type="Google" id="ProtNLM"/>
    </source>
</evidence>
<dbReference type="AlphaFoldDB" id="A0A0C3DVK9"/>
<proteinExistence type="predicted"/>
<evidence type="ECO:0000256" key="1">
    <source>
        <dbReference type="SAM" id="MobiDB-lite"/>
    </source>
</evidence>
<accession>A0A0C3DVK9</accession>
<dbReference type="InterPro" id="IPR053056">
    <property type="entry name" value="Lipid_Metab_Assoc_Protein"/>
</dbReference>
<feature type="region of interest" description="Disordered" evidence="1">
    <location>
        <begin position="513"/>
        <end position="558"/>
    </location>
</feature>
<dbReference type="InterPro" id="IPR018626">
    <property type="entry name" value="LCHN/Anr2"/>
</dbReference>
<dbReference type="GO" id="GO:0005811">
    <property type="term" value="C:lipid droplet"/>
    <property type="evidence" value="ECO:0007669"/>
    <property type="project" value="TreeGrafter"/>
</dbReference>
<gene>
    <name evidence="2" type="ORF">SCLCIDRAFT_1213086</name>
</gene>
<protein>
    <recommendedName>
        <fullName evidence="4">Protein LCHN</fullName>
    </recommendedName>
</protein>
<evidence type="ECO:0000313" key="2">
    <source>
        <dbReference type="EMBL" id="KIM64595.1"/>
    </source>
</evidence>
<dbReference type="InParanoid" id="A0A0C3DVK9"/>
<reference evidence="3" key="2">
    <citation type="submission" date="2015-01" db="EMBL/GenBank/DDBJ databases">
        <title>Evolutionary Origins and Diversification of the Mycorrhizal Mutualists.</title>
        <authorList>
            <consortium name="DOE Joint Genome Institute"/>
            <consortium name="Mycorrhizal Genomics Consortium"/>
            <person name="Kohler A."/>
            <person name="Kuo A."/>
            <person name="Nagy L.G."/>
            <person name="Floudas D."/>
            <person name="Copeland A."/>
            <person name="Barry K.W."/>
            <person name="Cichocki N."/>
            <person name="Veneault-Fourrey C."/>
            <person name="LaButti K."/>
            <person name="Lindquist E.A."/>
            <person name="Lipzen A."/>
            <person name="Lundell T."/>
            <person name="Morin E."/>
            <person name="Murat C."/>
            <person name="Riley R."/>
            <person name="Ohm R."/>
            <person name="Sun H."/>
            <person name="Tunlid A."/>
            <person name="Henrissat B."/>
            <person name="Grigoriev I.V."/>
            <person name="Hibbett D.S."/>
            <person name="Martin F."/>
        </authorList>
    </citation>
    <scope>NUCLEOTIDE SEQUENCE [LARGE SCALE GENOMIC DNA]</scope>
    <source>
        <strain evidence="3">Foug A</strain>
    </source>
</reference>
<dbReference type="Pfam" id="PF09804">
    <property type="entry name" value="DENND11"/>
    <property type="match status" value="3"/>
</dbReference>
<organism evidence="2 3">
    <name type="scientific">Scleroderma citrinum Foug A</name>
    <dbReference type="NCBI Taxonomy" id="1036808"/>
    <lineage>
        <taxon>Eukaryota</taxon>
        <taxon>Fungi</taxon>
        <taxon>Dikarya</taxon>
        <taxon>Basidiomycota</taxon>
        <taxon>Agaricomycotina</taxon>
        <taxon>Agaricomycetes</taxon>
        <taxon>Agaricomycetidae</taxon>
        <taxon>Boletales</taxon>
        <taxon>Sclerodermatineae</taxon>
        <taxon>Sclerodermataceae</taxon>
        <taxon>Scleroderma</taxon>
    </lineage>
</organism>
<name>A0A0C3DVK9_9AGAM</name>
<dbReference type="OrthoDB" id="2152680at2759"/>